<organism evidence="2 3">
    <name type="scientific">Psychrobacter sanguinis</name>
    <dbReference type="NCBI Taxonomy" id="861445"/>
    <lineage>
        <taxon>Bacteria</taxon>
        <taxon>Pseudomonadati</taxon>
        <taxon>Pseudomonadota</taxon>
        <taxon>Gammaproteobacteria</taxon>
        <taxon>Moraxellales</taxon>
        <taxon>Moraxellaceae</taxon>
        <taxon>Psychrobacter</taxon>
    </lineage>
</organism>
<proteinExistence type="predicted"/>
<dbReference type="OrthoDB" id="9780744at2"/>
<comment type="caution">
    <text evidence="2">The sequence shown here is derived from an EMBL/GenBank/DDBJ whole genome shotgun (WGS) entry which is preliminary data.</text>
</comment>
<sequence length="404" mass="44533">MTAASVKMPKSKLKPLLSKTLLTKPLGVANQLLQPYHIQLQHWVSYDGSQIPVTVVGSPSATPVLLLHAFGMDARQFLPFVLPLAGQYCFYLPHFRGFGLAAATPSSEFNFIEQYADDVDVILTQICSKHQVKSVDVAAISMGALVMWAHFNRHAQHAQTDSAQAEDKLAGKLQGKAKSNFETKAEPTFETASRVKRYLNIDQSPIVHNHADWQGGVFGEKQAEVFEQFNTVLQATLPYVNQQSANGQSANGQSANGQSANGQTTLAFTQLPHQVKRQITQMETAFSLLSAGRLASQLFIKASGYLPDHKLAVYQHPTWQQKLRGLQAYLELPYDYRDALPVTQTPVTMLIGAQSQLYDPKWQRQVADILPNAQVIEIAGSGHAIPLDAPLQFSRVLKQFLVSA</sequence>
<dbReference type="Gene3D" id="3.40.50.1820">
    <property type="entry name" value="alpha/beta hydrolase"/>
    <property type="match status" value="2"/>
</dbReference>
<dbReference type="Pfam" id="PF00561">
    <property type="entry name" value="Abhydrolase_1"/>
    <property type="match status" value="1"/>
</dbReference>
<dbReference type="PANTHER" id="PTHR43194:SF5">
    <property type="entry name" value="PIMELOYL-[ACYL-CARRIER PROTEIN] METHYL ESTER ESTERASE"/>
    <property type="match status" value="1"/>
</dbReference>
<dbReference type="GO" id="GO:0016787">
    <property type="term" value="F:hydrolase activity"/>
    <property type="evidence" value="ECO:0007669"/>
    <property type="project" value="UniProtKB-KW"/>
</dbReference>
<keyword evidence="2" id="KW-0378">Hydrolase</keyword>
<name>A0A844LYD8_9GAMM</name>
<dbReference type="InterPro" id="IPR050228">
    <property type="entry name" value="Carboxylesterase_BioH"/>
</dbReference>
<protein>
    <submittedName>
        <fullName evidence="2">Alpha/beta fold hydrolase</fullName>
    </submittedName>
</protein>
<keyword evidence="3" id="KW-1185">Reference proteome</keyword>
<accession>A0A844LYD8</accession>
<dbReference type="EMBL" id="WFKQ01000001">
    <property type="protein sequence ID" value="MUG31573.1"/>
    <property type="molecule type" value="Genomic_DNA"/>
</dbReference>
<evidence type="ECO:0000259" key="1">
    <source>
        <dbReference type="Pfam" id="PF00561"/>
    </source>
</evidence>
<dbReference type="Proteomes" id="UP000442109">
    <property type="component" value="Unassembled WGS sequence"/>
</dbReference>
<reference evidence="2 3" key="1">
    <citation type="journal article" date="2019" name="PLoS ONE">
        <title>Pup mortality in New Zealand sea lions (Phocarctos hookeri) at Enderby Island, Auckland Islands, 2013-18.</title>
        <authorList>
            <person name="Michael S.A."/>
            <person name="Hayman D.T.S."/>
            <person name="Gray R."/>
            <person name="Zhang J."/>
            <person name="Rogers L."/>
            <person name="Roe W.D."/>
        </authorList>
    </citation>
    <scope>NUCLEOTIDE SEQUENCE [LARGE SCALE GENOMIC DNA]</scope>
    <source>
        <strain evidence="2 3">SM868</strain>
    </source>
</reference>
<dbReference type="RefSeq" id="WP_155586695.1">
    <property type="nucleotide sequence ID" value="NZ_WFKQ01000001.1"/>
</dbReference>
<evidence type="ECO:0000313" key="3">
    <source>
        <dbReference type="Proteomes" id="UP000442109"/>
    </source>
</evidence>
<dbReference type="PANTHER" id="PTHR43194">
    <property type="entry name" value="HYDROLASE ALPHA/BETA FOLD FAMILY"/>
    <property type="match status" value="1"/>
</dbReference>
<dbReference type="AlphaFoldDB" id="A0A844LYD8"/>
<dbReference type="InterPro" id="IPR000073">
    <property type="entry name" value="AB_hydrolase_1"/>
</dbReference>
<dbReference type="InterPro" id="IPR029058">
    <property type="entry name" value="AB_hydrolase_fold"/>
</dbReference>
<evidence type="ECO:0000313" key="2">
    <source>
        <dbReference type="EMBL" id="MUG31573.1"/>
    </source>
</evidence>
<feature type="domain" description="AB hydrolase-1" evidence="1">
    <location>
        <begin position="63"/>
        <end position="156"/>
    </location>
</feature>
<dbReference type="SUPFAM" id="SSF53474">
    <property type="entry name" value="alpha/beta-Hydrolases"/>
    <property type="match status" value="1"/>
</dbReference>
<gene>
    <name evidence="2" type="ORF">GB996_02045</name>
</gene>